<feature type="chain" id="PRO_5019580544" description="WSC domain-containing protein" evidence="8">
    <location>
        <begin position="21"/>
        <end position="296"/>
    </location>
</feature>
<evidence type="ECO:0000256" key="1">
    <source>
        <dbReference type="ARBA" id="ARBA00004167"/>
    </source>
</evidence>
<gene>
    <name evidence="10" type="ORF">EHS25_006489</name>
</gene>
<evidence type="ECO:0000256" key="5">
    <source>
        <dbReference type="ARBA" id="ARBA00023136"/>
    </source>
</evidence>
<feature type="signal peptide" evidence="8">
    <location>
        <begin position="1"/>
        <end position="20"/>
    </location>
</feature>
<dbReference type="Pfam" id="PF01822">
    <property type="entry name" value="WSC"/>
    <property type="match status" value="1"/>
</dbReference>
<keyword evidence="3 8" id="KW-0732">Signal</keyword>
<keyword evidence="6" id="KW-0325">Glycoprotein</keyword>
<dbReference type="InterPro" id="IPR002889">
    <property type="entry name" value="WSC_carb-bd"/>
</dbReference>
<comment type="subcellular location">
    <subcellularLocation>
        <location evidence="1">Membrane</location>
        <topology evidence="1">Single-pass membrane protein</topology>
    </subcellularLocation>
</comment>
<sequence>MPFLLTRLFPLALLLTLAAGATAPTGWIYEGCLYDNSGNRALNKTFYALNTMTNEVCRAYCGSYGFTYAGMEVGFQCFCGSSFLYYTVQSESNCNTSCYGASTELCGGSGYMTLFQLTFDDSATVATAGTSSTTSAAAAVAASSSSSDTSAIASATSITAATTSGVSSSADTQPTSSVMSGTASSGSVASSITQSGSGTTAVNSTSVSFGALSGASGTAPSSTSGATGKVVMPTTNVSAIITAGQVAATPNFRDGAQAVVFGKIASGSKRFEDLESLLAVTVPVAIAMLWSVTFQL</sequence>
<evidence type="ECO:0000256" key="4">
    <source>
        <dbReference type="ARBA" id="ARBA00022989"/>
    </source>
</evidence>
<proteinExistence type="predicted"/>
<dbReference type="Proteomes" id="UP000279259">
    <property type="component" value="Unassembled WGS sequence"/>
</dbReference>
<keyword evidence="11" id="KW-1185">Reference proteome</keyword>
<dbReference type="EMBL" id="RSCD01000003">
    <property type="protein sequence ID" value="RSH93840.1"/>
    <property type="molecule type" value="Genomic_DNA"/>
</dbReference>
<feature type="domain" description="WSC" evidence="9">
    <location>
        <begin position="26"/>
        <end position="118"/>
    </location>
</feature>
<evidence type="ECO:0000313" key="11">
    <source>
        <dbReference type="Proteomes" id="UP000279259"/>
    </source>
</evidence>
<evidence type="ECO:0000256" key="7">
    <source>
        <dbReference type="SAM" id="MobiDB-lite"/>
    </source>
</evidence>
<dbReference type="InterPro" id="IPR051836">
    <property type="entry name" value="Kremen_rcpt"/>
</dbReference>
<comment type="caution">
    <text evidence="10">The sequence shown here is derived from an EMBL/GenBank/DDBJ whole genome shotgun (WGS) entry which is preliminary data.</text>
</comment>
<keyword evidence="4" id="KW-1133">Transmembrane helix</keyword>
<evidence type="ECO:0000259" key="9">
    <source>
        <dbReference type="PROSITE" id="PS51212"/>
    </source>
</evidence>
<evidence type="ECO:0000256" key="3">
    <source>
        <dbReference type="ARBA" id="ARBA00022729"/>
    </source>
</evidence>
<feature type="region of interest" description="Disordered" evidence="7">
    <location>
        <begin position="164"/>
        <end position="190"/>
    </location>
</feature>
<dbReference type="GO" id="GO:0005886">
    <property type="term" value="C:plasma membrane"/>
    <property type="evidence" value="ECO:0007669"/>
    <property type="project" value="TreeGrafter"/>
</dbReference>
<keyword evidence="2" id="KW-0812">Transmembrane</keyword>
<protein>
    <recommendedName>
        <fullName evidence="9">WSC domain-containing protein</fullName>
    </recommendedName>
</protein>
<dbReference type="PROSITE" id="PS51212">
    <property type="entry name" value="WSC"/>
    <property type="match status" value="1"/>
</dbReference>
<dbReference type="AlphaFoldDB" id="A0A427YRX7"/>
<dbReference type="STRING" id="1890683.A0A427YRX7"/>
<dbReference type="PANTHER" id="PTHR24269:SF16">
    <property type="entry name" value="PROTEIN SLG1"/>
    <property type="match status" value="1"/>
</dbReference>
<reference evidence="10 11" key="1">
    <citation type="submission" date="2018-11" db="EMBL/GenBank/DDBJ databases">
        <title>Genome sequence of Saitozyma podzolica DSM 27192.</title>
        <authorList>
            <person name="Aliyu H."/>
            <person name="Gorte O."/>
            <person name="Ochsenreither K."/>
        </authorList>
    </citation>
    <scope>NUCLEOTIDE SEQUENCE [LARGE SCALE GENOMIC DNA]</scope>
    <source>
        <strain evidence="10 11">DSM 27192</strain>
    </source>
</reference>
<organism evidence="10 11">
    <name type="scientific">Saitozyma podzolica</name>
    <dbReference type="NCBI Taxonomy" id="1890683"/>
    <lineage>
        <taxon>Eukaryota</taxon>
        <taxon>Fungi</taxon>
        <taxon>Dikarya</taxon>
        <taxon>Basidiomycota</taxon>
        <taxon>Agaricomycotina</taxon>
        <taxon>Tremellomycetes</taxon>
        <taxon>Tremellales</taxon>
        <taxon>Trimorphomycetaceae</taxon>
        <taxon>Saitozyma</taxon>
    </lineage>
</organism>
<evidence type="ECO:0000256" key="6">
    <source>
        <dbReference type="ARBA" id="ARBA00023180"/>
    </source>
</evidence>
<name>A0A427YRX7_9TREE</name>
<evidence type="ECO:0000256" key="2">
    <source>
        <dbReference type="ARBA" id="ARBA00022692"/>
    </source>
</evidence>
<accession>A0A427YRX7</accession>
<evidence type="ECO:0000256" key="8">
    <source>
        <dbReference type="SAM" id="SignalP"/>
    </source>
</evidence>
<keyword evidence="5" id="KW-0472">Membrane</keyword>
<evidence type="ECO:0000313" key="10">
    <source>
        <dbReference type="EMBL" id="RSH93840.1"/>
    </source>
</evidence>
<dbReference type="SMART" id="SM00321">
    <property type="entry name" value="WSC"/>
    <property type="match status" value="1"/>
</dbReference>
<dbReference type="PANTHER" id="PTHR24269">
    <property type="entry name" value="KREMEN PROTEIN"/>
    <property type="match status" value="1"/>
</dbReference>
<dbReference type="OrthoDB" id="2019572at2759"/>